<dbReference type="AlphaFoldDB" id="A0A5C6YR84"/>
<sequence>MKKIYFLQYFVLLLMSITFFSCQKEEKEYIDETPADTITANSPLTGLLLRTSQNPGSYDDIIDGNGCASVVLPITVVANGQQITINTPEDILLIQLIFNQFPNDTDTLEITFPITLELFDFTQVVVNNQSELDAFAATCGTNDVEIGCLDFVYPISFFTYNSDQQQTGTVVVNSDLELFSFLQGLGPNDFISLDFPISVILADGSTAEMNSNQQLQTLIADCVANTNTDPIDISQFEEDLTTGLWYIEYFFDDYDETDNYAGYEFSFAMDGTAQAVKSGTNVPGTWALGDDFKFDIFFGTNTPLDELDEDWEILEATAEIIKLKHISGSDGSTDYLTFGRTPNTGGNNTELNLFIENLSTGSWFVNLLEENGTDLTANFNEYEFSFLRNGSAIATSSNNTINGFWTAEVDSGNLDFILNFETGTNDNFDELNDDWDVLEATQSIIRLSDESGGGSGTDKLNFGREPNGGGGGGPDPQELRDILQSGTWYIEKYLVDGDDETSDYSGYDFTFFGNQTILATNGSENVDGIWIVTVDGQELNFEFDMDSPLDGADDDEYKALQYTSTSVTFITRNSQGQIEDTLIFKKN</sequence>
<name>A0A5C6YR84_9FLAO</name>
<dbReference type="Proteomes" id="UP000321945">
    <property type="component" value="Unassembled WGS sequence"/>
</dbReference>
<organism evidence="2 3">
    <name type="scientific">Aequorivita lipolytica</name>
    <dbReference type="NCBI Taxonomy" id="153267"/>
    <lineage>
        <taxon>Bacteria</taxon>
        <taxon>Pseudomonadati</taxon>
        <taxon>Bacteroidota</taxon>
        <taxon>Flavobacteriia</taxon>
        <taxon>Flavobacteriales</taxon>
        <taxon>Flavobacteriaceae</taxon>
        <taxon>Aequorivita</taxon>
    </lineage>
</organism>
<evidence type="ECO:0000256" key="1">
    <source>
        <dbReference type="SAM" id="MobiDB-lite"/>
    </source>
</evidence>
<dbReference type="EMBL" id="VORU01000003">
    <property type="protein sequence ID" value="TXD69860.1"/>
    <property type="molecule type" value="Genomic_DNA"/>
</dbReference>
<protein>
    <recommendedName>
        <fullName evidence="4">Lipocalin-like domain-containing protein</fullName>
    </recommendedName>
</protein>
<evidence type="ECO:0000313" key="3">
    <source>
        <dbReference type="Proteomes" id="UP000321945"/>
    </source>
</evidence>
<gene>
    <name evidence="2" type="ORF">ESV24_05330</name>
</gene>
<keyword evidence="3" id="KW-1185">Reference proteome</keyword>
<feature type="region of interest" description="Disordered" evidence="1">
    <location>
        <begin position="448"/>
        <end position="478"/>
    </location>
</feature>
<comment type="caution">
    <text evidence="2">The sequence shown here is derived from an EMBL/GenBank/DDBJ whole genome shotgun (WGS) entry which is preliminary data.</text>
</comment>
<accession>A0A5C6YR84</accession>
<evidence type="ECO:0000313" key="2">
    <source>
        <dbReference type="EMBL" id="TXD69860.1"/>
    </source>
</evidence>
<reference evidence="2 3" key="1">
    <citation type="submission" date="2019-08" db="EMBL/GenBank/DDBJ databases">
        <title>Genome of Aequorivita lipolytica Y10-2 (type strain).</title>
        <authorList>
            <person name="Bowman J.P."/>
        </authorList>
    </citation>
    <scope>NUCLEOTIDE SEQUENCE [LARGE SCALE GENOMIC DNA]</scope>
    <source>
        <strain evidence="2 3">Y10-2</strain>
    </source>
</reference>
<dbReference type="PROSITE" id="PS51257">
    <property type="entry name" value="PROKAR_LIPOPROTEIN"/>
    <property type="match status" value="1"/>
</dbReference>
<evidence type="ECO:0008006" key="4">
    <source>
        <dbReference type="Google" id="ProtNLM"/>
    </source>
</evidence>
<dbReference type="OrthoDB" id="832379at2"/>
<dbReference type="RefSeq" id="WP_146743125.1">
    <property type="nucleotide sequence ID" value="NZ_CBCRZQ010000002.1"/>
</dbReference>
<proteinExistence type="predicted"/>